<dbReference type="InterPro" id="IPR013815">
    <property type="entry name" value="ATP_grasp_subdomain_1"/>
</dbReference>
<dbReference type="NCBIfam" id="NF002378">
    <property type="entry name" value="PRK01372.1"/>
    <property type="match status" value="1"/>
</dbReference>
<keyword evidence="7 16" id="KW-0547">Nucleotide-binding</keyword>
<dbReference type="SUPFAM" id="SSF52440">
    <property type="entry name" value="PreATP-grasp domain"/>
    <property type="match status" value="1"/>
</dbReference>
<dbReference type="Gene3D" id="3.30.470.20">
    <property type="entry name" value="ATP-grasp fold, B domain"/>
    <property type="match status" value="1"/>
</dbReference>
<feature type="binding site" evidence="15">
    <location>
        <position position="267"/>
    </location>
    <ligand>
        <name>Mg(2+)</name>
        <dbReference type="ChEBI" id="CHEBI:18420"/>
        <label>2</label>
    </ligand>
</feature>
<protein>
    <recommendedName>
        <fullName evidence="4 13">D-alanine--D-alanine ligase</fullName>
        <ecNumber evidence="4 13">6.3.2.4</ecNumber>
    </recommendedName>
    <alternativeName>
        <fullName evidence="13">D-Ala-D-Ala ligase</fullName>
    </alternativeName>
    <alternativeName>
        <fullName evidence="13">D-alanylalanine synthetase</fullName>
    </alternativeName>
</protein>
<dbReference type="InterPro" id="IPR011761">
    <property type="entry name" value="ATP-grasp"/>
</dbReference>
<evidence type="ECO:0000256" key="15">
    <source>
        <dbReference type="PIRSR" id="PIRSR039102-3"/>
    </source>
</evidence>
<keyword evidence="15" id="KW-0479">Metal-binding</keyword>
<dbReference type="PANTHER" id="PTHR23132:SF23">
    <property type="entry name" value="D-ALANINE--D-ALANINE LIGASE B"/>
    <property type="match status" value="1"/>
</dbReference>
<evidence type="ECO:0000256" key="9">
    <source>
        <dbReference type="ARBA" id="ARBA00022960"/>
    </source>
</evidence>
<dbReference type="InterPro" id="IPR016185">
    <property type="entry name" value="PreATP-grasp_dom_sf"/>
</dbReference>
<evidence type="ECO:0000313" key="18">
    <source>
        <dbReference type="EMBL" id="PZR09120.1"/>
    </source>
</evidence>
<evidence type="ECO:0000256" key="6">
    <source>
        <dbReference type="ARBA" id="ARBA00022598"/>
    </source>
</evidence>
<evidence type="ECO:0000256" key="14">
    <source>
        <dbReference type="PIRSR" id="PIRSR039102-1"/>
    </source>
</evidence>
<dbReference type="Gene3D" id="3.40.50.20">
    <property type="match status" value="1"/>
</dbReference>
<keyword evidence="9 13" id="KW-0133">Cell shape</keyword>
<dbReference type="GO" id="GO:0008360">
    <property type="term" value="P:regulation of cell shape"/>
    <property type="evidence" value="ECO:0007669"/>
    <property type="project" value="UniProtKB-KW"/>
</dbReference>
<dbReference type="PROSITE" id="PS50975">
    <property type="entry name" value="ATP_GRASP"/>
    <property type="match status" value="1"/>
</dbReference>
<dbReference type="InterPro" id="IPR000291">
    <property type="entry name" value="D-Ala_lig_Van_CS"/>
</dbReference>
<comment type="cofactor">
    <cofactor evidence="15">
        <name>Mg(2+)</name>
        <dbReference type="ChEBI" id="CHEBI:18420"/>
    </cofactor>
    <cofactor evidence="15">
        <name>Mn(2+)</name>
        <dbReference type="ChEBI" id="CHEBI:29035"/>
    </cofactor>
    <text evidence="15">Binds 2 magnesium or manganese ions per subunit.</text>
</comment>
<dbReference type="Gene3D" id="3.30.1490.20">
    <property type="entry name" value="ATP-grasp fold, A domain"/>
    <property type="match status" value="1"/>
</dbReference>
<keyword evidence="6 13" id="KW-0436">Ligase</keyword>
<proteinExistence type="inferred from homology"/>
<evidence type="ECO:0000313" key="19">
    <source>
        <dbReference type="Proteomes" id="UP000249061"/>
    </source>
</evidence>
<evidence type="ECO:0000256" key="10">
    <source>
        <dbReference type="ARBA" id="ARBA00022984"/>
    </source>
</evidence>
<dbReference type="Pfam" id="PF07478">
    <property type="entry name" value="Dala_Dala_lig_C"/>
    <property type="match status" value="1"/>
</dbReference>
<comment type="catalytic activity">
    <reaction evidence="12 13">
        <text>2 D-alanine + ATP = D-alanyl-D-alanine + ADP + phosphate + H(+)</text>
        <dbReference type="Rhea" id="RHEA:11224"/>
        <dbReference type="ChEBI" id="CHEBI:15378"/>
        <dbReference type="ChEBI" id="CHEBI:30616"/>
        <dbReference type="ChEBI" id="CHEBI:43474"/>
        <dbReference type="ChEBI" id="CHEBI:57416"/>
        <dbReference type="ChEBI" id="CHEBI:57822"/>
        <dbReference type="ChEBI" id="CHEBI:456216"/>
        <dbReference type="EC" id="6.3.2.4"/>
    </reaction>
</comment>
<evidence type="ECO:0000256" key="2">
    <source>
        <dbReference type="ARBA" id="ARBA00004496"/>
    </source>
</evidence>
<comment type="subcellular location">
    <subcellularLocation>
        <location evidence="2 13">Cytoplasm</location>
    </subcellularLocation>
</comment>
<keyword evidence="8 16" id="KW-0067">ATP-binding</keyword>
<dbReference type="PROSITE" id="PS00843">
    <property type="entry name" value="DALA_DALA_LIGASE_1"/>
    <property type="match status" value="1"/>
</dbReference>
<evidence type="ECO:0000259" key="17">
    <source>
        <dbReference type="PROSITE" id="PS50975"/>
    </source>
</evidence>
<dbReference type="SUPFAM" id="SSF56059">
    <property type="entry name" value="Glutathione synthetase ATP-binding domain-like"/>
    <property type="match status" value="1"/>
</dbReference>
<dbReference type="AlphaFoldDB" id="A0A2W5T1A9"/>
<dbReference type="InterPro" id="IPR011127">
    <property type="entry name" value="Dala_Dala_lig_N"/>
</dbReference>
<feature type="active site" evidence="14">
    <location>
        <position position="16"/>
    </location>
</feature>
<sequence>MTSRRVGVLMGGWGEEREISLKTGEAIAAALETHGHQVSRIDAGPGLDQKLRAANIEVAFLALHGRMGEDGKVQGLLEVMGIPYTGSGVLASALAMNKTFAKKLFRQHNLATPTGYTVDASQVAMVNELHCDLGFPCVVKPASGGSSVGLSLVQRAEELEAAVAHACRYGGEALVERYVKGREVTVAILGGEVLGSCEIAAPGATFDFATKYEGGAKYHLPPRISPTRLANIEAMALTAWRALGCRGAARIDFLCPDVGNEVLLEVNTLPGMTPTSLLPKIAKAKGLTFEQLCEKVLSLAVLESVDVLPAPVATRPMELRVG</sequence>
<dbReference type="PROSITE" id="PS00844">
    <property type="entry name" value="DALA_DALA_LIGASE_2"/>
    <property type="match status" value="1"/>
</dbReference>
<dbReference type="Proteomes" id="UP000249061">
    <property type="component" value="Unassembled WGS sequence"/>
</dbReference>
<dbReference type="GO" id="GO:0008716">
    <property type="term" value="F:D-alanine-D-alanine ligase activity"/>
    <property type="evidence" value="ECO:0007669"/>
    <property type="project" value="UniProtKB-UniRule"/>
</dbReference>
<evidence type="ECO:0000256" key="16">
    <source>
        <dbReference type="PROSITE-ProRule" id="PRU00409"/>
    </source>
</evidence>
<name>A0A2W5T1A9_9BACT</name>
<feature type="binding site" evidence="15">
    <location>
        <position position="265"/>
    </location>
    <ligand>
        <name>Mg(2+)</name>
        <dbReference type="ChEBI" id="CHEBI:18420"/>
        <label>2</label>
    </ligand>
</feature>
<dbReference type="GO" id="GO:0009252">
    <property type="term" value="P:peptidoglycan biosynthetic process"/>
    <property type="evidence" value="ECO:0007669"/>
    <property type="project" value="UniProtKB-UniRule"/>
</dbReference>
<dbReference type="NCBIfam" id="TIGR01205">
    <property type="entry name" value="D_ala_D_alaTIGR"/>
    <property type="match status" value="1"/>
</dbReference>
<evidence type="ECO:0000256" key="4">
    <source>
        <dbReference type="ARBA" id="ARBA00012216"/>
    </source>
</evidence>
<dbReference type="PIRSF" id="PIRSF039102">
    <property type="entry name" value="Ddl/VanB"/>
    <property type="match status" value="1"/>
</dbReference>
<comment type="caution">
    <text evidence="18">The sequence shown here is derived from an EMBL/GenBank/DDBJ whole genome shotgun (WGS) entry which is preliminary data.</text>
</comment>
<gene>
    <name evidence="13" type="primary">ddl</name>
    <name evidence="18" type="ORF">DI536_23085</name>
</gene>
<dbReference type="HAMAP" id="MF_00047">
    <property type="entry name" value="Dala_Dala_lig"/>
    <property type="match status" value="1"/>
</dbReference>
<dbReference type="GO" id="GO:0005524">
    <property type="term" value="F:ATP binding"/>
    <property type="evidence" value="ECO:0007669"/>
    <property type="project" value="UniProtKB-UniRule"/>
</dbReference>
<feature type="domain" description="ATP-grasp" evidence="17">
    <location>
        <begin position="102"/>
        <end position="298"/>
    </location>
</feature>
<dbReference type="GO" id="GO:0046872">
    <property type="term" value="F:metal ion binding"/>
    <property type="evidence" value="ECO:0007669"/>
    <property type="project" value="UniProtKB-KW"/>
</dbReference>
<keyword evidence="5 13" id="KW-0963">Cytoplasm</keyword>
<evidence type="ECO:0000256" key="1">
    <source>
        <dbReference type="ARBA" id="ARBA00001936"/>
    </source>
</evidence>
<dbReference type="PANTHER" id="PTHR23132">
    <property type="entry name" value="D-ALANINE--D-ALANINE LIGASE"/>
    <property type="match status" value="1"/>
</dbReference>
<keyword evidence="15" id="KW-0464">Manganese</keyword>
<comment type="pathway">
    <text evidence="13">Cell wall biogenesis; peptidoglycan biosynthesis.</text>
</comment>
<evidence type="ECO:0000256" key="7">
    <source>
        <dbReference type="ARBA" id="ARBA00022741"/>
    </source>
</evidence>
<reference evidence="18 19" key="1">
    <citation type="submission" date="2017-08" db="EMBL/GenBank/DDBJ databases">
        <title>Infants hospitalized years apart are colonized by the same room-sourced microbial strains.</title>
        <authorList>
            <person name="Brooks B."/>
            <person name="Olm M.R."/>
            <person name="Firek B.A."/>
            <person name="Baker R."/>
            <person name="Thomas B.C."/>
            <person name="Morowitz M.J."/>
            <person name="Banfield J.F."/>
        </authorList>
    </citation>
    <scope>NUCLEOTIDE SEQUENCE [LARGE SCALE GENOMIC DNA]</scope>
    <source>
        <strain evidence="18">S2_003_000_R2_14</strain>
    </source>
</reference>
<evidence type="ECO:0000256" key="11">
    <source>
        <dbReference type="ARBA" id="ARBA00023316"/>
    </source>
</evidence>
<keyword evidence="10 13" id="KW-0573">Peptidoglycan synthesis</keyword>
<evidence type="ECO:0000256" key="13">
    <source>
        <dbReference type="HAMAP-Rule" id="MF_00047"/>
    </source>
</evidence>
<evidence type="ECO:0000256" key="3">
    <source>
        <dbReference type="ARBA" id="ARBA00010871"/>
    </source>
</evidence>
<dbReference type="EMBL" id="QFQP01000022">
    <property type="protein sequence ID" value="PZR09120.1"/>
    <property type="molecule type" value="Genomic_DNA"/>
</dbReference>
<evidence type="ECO:0000256" key="12">
    <source>
        <dbReference type="ARBA" id="ARBA00047614"/>
    </source>
</evidence>
<evidence type="ECO:0000256" key="8">
    <source>
        <dbReference type="ARBA" id="ARBA00022840"/>
    </source>
</evidence>
<dbReference type="Pfam" id="PF01820">
    <property type="entry name" value="Dala_Dala_lig_N"/>
    <property type="match status" value="1"/>
</dbReference>
<keyword evidence="11 13" id="KW-0961">Cell wall biogenesis/degradation</keyword>
<dbReference type="EC" id="6.3.2.4" evidence="4 13"/>
<dbReference type="GO" id="GO:0071555">
    <property type="term" value="P:cell wall organization"/>
    <property type="evidence" value="ECO:0007669"/>
    <property type="project" value="UniProtKB-KW"/>
</dbReference>
<comment type="similarity">
    <text evidence="3 13">Belongs to the D-alanine--D-alanine ligase family.</text>
</comment>
<dbReference type="UniPathway" id="UPA00219"/>
<keyword evidence="15" id="KW-0460">Magnesium</keyword>
<comment type="cofactor">
    <cofactor evidence="1">
        <name>Mn(2+)</name>
        <dbReference type="ChEBI" id="CHEBI:29035"/>
    </cofactor>
</comment>
<dbReference type="GO" id="GO:0005737">
    <property type="term" value="C:cytoplasm"/>
    <property type="evidence" value="ECO:0007669"/>
    <property type="project" value="UniProtKB-SubCell"/>
</dbReference>
<feature type="binding site" evidence="15">
    <location>
        <position position="265"/>
    </location>
    <ligand>
        <name>Mg(2+)</name>
        <dbReference type="ChEBI" id="CHEBI:18420"/>
        <label>1</label>
    </ligand>
</feature>
<feature type="active site" evidence="14">
    <location>
        <position position="276"/>
    </location>
</feature>
<accession>A0A2W5T1A9</accession>
<evidence type="ECO:0000256" key="5">
    <source>
        <dbReference type="ARBA" id="ARBA00022490"/>
    </source>
</evidence>
<comment type="function">
    <text evidence="13">Cell wall formation.</text>
</comment>
<organism evidence="18 19">
    <name type="scientific">Archangium gephyra</name>
    <dbReference type="NCBI Taxonomy" id="48"/>
    <lineage>
        <taxon>Bacteria</taxon>
        <taxon>Pseudomonadati</taxon>
        <taxon>Myxococcota</taxon>
        <taxon>Myxococcia</taxon>
        <taxon>Myxococcales</taxon>
        <taxon>Cystobacterineae</taxon>
        <taxon>Archangiaceae</taxon>
        <taxon>Archangium</taxon>
    </lineage>
</organism>
<dbReference type="InterPro" id="IPR011095">
    <property type="entry name" value="Dala_Dala_lig_C"/>
</dbReference>
<feature type="binding site" evidence="15">
    <location>
        <position position="252"/>
    </location>
    <ligand>
        <name>Mg(2+)</name>
        <dbReference type="ChEBI" id="CHEBI:18420"/>
        <label>1</label>
    </ligand>
</feature>
<dbReference type="InterPro" id="IPR005905">
    <property type="entry name" value="D_ala_D_ala"/>
</dbReference>
<feature type="active site" evidence="14">
    <location>
        <position position="146"/>
    </location>
</feature>